<name>A0A8J6C8J1_DIALT</name>
<evidence type="ECO:0000313" key="3">
    <source>
        <dbReference type="EMBL" id="KAG8461961.1"/>
    </source>
</evidence>
<dbReference type="SUPFAM" id="SSF57701">
    <property type="entry name" value="Zn2/Cys6 DNA-binding domain"/>
    <property type="match status" value="1"/>
</dbReference>
<dbReference type="GO" id="GO:0008270">
    <property type="term" value="F:zinc ion binding"/>
    <property type="evidence" value="ECO:0007669"/>
    <property type="project" value="InterPro"/>
</dbReference>
<dbReference type="GO" id="GO:0000981">
    <property type="term" value="F:DNA-binding transcription factor activity, RNA polymerase II-specific"/>
    <property type="evidence" value="ECO:0007669"/>
    <property type="project" value="InterPro"/>
</dbReference>
<evidence type="ECO:0000259" key="2">
    <source>
        <dbReference type="PROSITE" id="PS50048"/>
    </source>
</evidence>
<dbReference type="Proteomes" id="UP000751190">
    <property type="component" value="Unassembled WGS sequence"/>
</dbReference>
<dbReference type="Gene3D" id="4.10.240.10">
    <property type="entry name" value="Zn(2)-C6 fungal-type DNA-binding domain"/>
    <property type="match status" value="1"/>
</dbReference>
<dbReference type="AlphaFoldDB" id="A0A8J6C8J1"/>
<dbReference type="InterPro" id="IPR036864">
    <property type="entry name" value="Zn2-C6_fun-type_DNA-bd_sf"/>
</dbReference>
<protein>
    <recommendedName>
        <fullName evidence="2">Zn(2)-C6 fungal-type domain-containing protein</fullName>
    </recommendedName>
</protein>
<dbReference type="EMBL" id="JAGTXO010000023">
    <property type="protein sequence ID" value="KAG8461961.1"/>
    <property type="molecule type" value="Genomic_DNA"/>
</dbReference>
<evidence type="ECO:0000313" key="4">
    <source>
        <dbReference type="Proteomes" id="UP000751190"/>
    </source>
</evidence>
<dbReference type="PROSITE" id="PS50048">
    <property type="entry name" value="ZN2_CY6_FUNGAL_2"/>
    <property type="match status" value="1"/>
</dbReference>
<organism evidence="3 4">
    <name type="scientific">Diacronema lutheri</name>
    <name type="common">Unicellular marine alga</name>
    <name type="synonym">Monochrysis lutheri</name>
    <dbReference type="NCBI Taxonomy" id="2081491"/>
    <lineage>
        <taxon>Eukaryota</taxon>
        <taxon>Haptista</taxon>
        <taxon>Haptophyta</taxon>
        <taxon>Pavlovophyceae</taxon>
        <taxon>Pavlovales</taxon>
        <taxon>Pavlovaceae</taxon>
        <taxon>Diacronema</taxon>
    </lineage>
</organism>
<dbReference type="SMART" id="SM00066">
    <property type="entry name" value="GAL4"/>
    <property type="match status" value="1"/>
</dbReference>
<accession>A0A8J6C8J1</accession>
<dbReference type="Pfam" id="PF00172">
    <property type="entry name" value="Zn_clus"/>
    <property type="match status" value="1"/>
</dbReference>
<sequence>MGQVDDWFADLIESKGFGPDDDGLLALIPEALDASDDTDSASFPEPLLDAIAANAATRGSNAHEHPVGVSAGGVRKPARASCVACRISKARCDLDSQLAGAMCTRCARLGVQCVPNAPSMRGRKSSTGRLGPAIRTLLTPADGGRACGDDTGALAPALPPSTSPSGRSPGLGSSSDALAGTCLVTASRAQPRLQQPLRLELCTSVGTSPACAAQLASVLAVWEPARNALLASGSQSAKLHFLKCQFAAAARYGSYEHTRLTMRQAHELQLPLDATLRALSEMTIAVASASSARAGWQGDGRVLIGAPAHDDFPPVPAFIVEWLASPFMVVVRACAHGAMRWLASGMLQSLFVRAGMADQLAAMLDPQTAVEATRRGCTAATSVVPGAEAGLVAAQHALDNAWLERFAPHERPTLVNLFTSLWATLDFDTLARDGDQPSRRRLEREGHARNALSPLIGGLQLGPQHLSMRLVAEDMGAVCWEAFHFRPVDAQLGICARAEQAEDSAMAVAFGAAHGTGGGQSGACSAGSGAPATGMGASAPRAFEGALGNGMVMDVELEMGLGMRALAEEDDAAMQALAETIEIEQLLALCQ</sequence>
<feature type="domain" description="Zn(2)-C6 fungal-type" evidence="2">
    <location>
        <begin position="81"/>
        <end position="114"/>
    </location>
</feature>
<dbReference type="OrthoDB" id="3429912at2759"/>
<keyword evidence="4" id="KW-1185">Reference proteome</keyword>
<gene>
    <name evidence="3" type="ORF">KFE25_013980</name>
</gene>
<proteinExistence type="predicted"/>
<dbReference type="PROSITE" id="PS00463">
    <property type="entry name" value="ZN2_CY6_FUNGAL_1"/>
    <property type="match status" value="1"/>
</dbReference>
<dbReference type="InterPro" id="IPR001138">
    <property type="entry name" value="Zn2Cys6_DnaBD"/>
</dbReference>
<feature type="region of interest" description="Disordered" evidence="1">
    <location>
        <begin position="149"/>
        <end position="174"/>
    </location>
</feature>
<dbReference type="CDD" id="cd00067">
    <property type="entry name" value="GAL4"/>
    <property type="match status" value="1"/>
</dbReference>
<feature type="compositionally biased region" description="Low complexity" evidence="1">
    <location>
        <begin position="163"/>
        <end position="174"/>
    </location>
</feature>
<comment type="caution">
    <text evidence="3">The sequence shown here is derived from an EMBL/GenBank/DDBJ whole genome shotgun (WGS) entry which is preliminary data.</text>
</comment>
<evidence type="ECO:0000256" key="1">
    <source>
        <dbReference type="SAM" id="MobiDB-lite"/>
    </source>
</evidence>
<reference evidence="3" key="1">
    <citation type="submission" date="2021-05" db="EMBL/GenBank/DDBJ databases">
        <title>The genome of the haptophyte Pavlova lutheri (Diacronema luteri, Pavlovales) - a model for lipid biosynthesis in eukaryotic algae.</title>
        <authorList>
            <person name="Hulatt C.J."/>
            <person name="Posewitz M.C."/>
        </authorList>
    </citation>
    <scope>NUCLEOTIDE SEQUENCE</scope>
    <source>
        <strain evidence="3">NIVA-4/92</strain>
    </source>
</reference>